<dbReference type="PROSITE" id="PS50850">
    <property type="entry name" value="MFS"/>
    <property type="match status" value="1"/>
</dbReference>
<dbReference type="Proteomes" id="UP001292094">
    <property type="component" value="Unassembled WGS sequence"/>
</dbReference>
<feature type="transmembrane region" description="Helical" evidence="5">
    <location>
        <begin position="222"/>
        <end position="245"/>
    </location>
</feature>
<sequence>MVRRNTSSIVHVKAQCYSHVQGIGHNISDMTSKDELTSIDPAGNNTGSPALLADSHHGEMEGELDWDEITQGLVLGAFFYGYWATQVTGGRLSEVYGTRVVFGVCVFAGGVSAVFTPLAARWHYMALFALRVIQGLFQGASLPCIFPLMIRWFPPLERARFIAYVLFCNNISITATLPLCGLVIGTLGWPAAFYVTATLSFAWCFLWYFCMYDEPDQHPSLYVLQNGMLSALPFLCRYLGAVVAATVGEKLLIHKVLSVITTRRIFSAIAMFGPAVNLLVVSFSGCQPTTVIVVLCLGFFFNGSITIGLFANRVDISNNFTGTLSGIVNGSANAIAFVVPLVVGALTQNQQTMGQWQKREIRIPLPRRCHIYTRGIIIEVKERIVATVGGNL</sequence>
<gene>
    <name evidence="7" type="ORF">Pmani_004588</name>
</gene>
<organism evidence="7 8">
    <name type="scientific">Petrolisthes manimaculis</name>
    <dbReference type="NCBI Taxonomy" id="1843537"/>
    <lineage>
        <taxon>Eukaryota</taxon>
        <taxon>Metazoa</taxon>
        <taxon>Ecdysozoa</taxon>
        <taxon>Arthropoda</taxon>
        <taxon>Crustacea</taxon>
        <taxon>Multicrustacea</taxon>
        <taxon>Malacostraca</taxon>
        <taxon>Eumalacostraca</taxon>
        <taxon>Eucarida</taxon>
        <taxon>Decapoda</taxon>
        <taxon>Pleocyemata</taxon>
        <taxon>Anomura</taxon>
        <taxon>Galatheoidea</taxon>
        <taxon>Porcellanidae</taxon>
        <taxon>Petrolisthes</taxon>
    </lineage>
</organism>
<name>A0AAE1UHF6_9EUCA</name>
<comment type="caution">
    <text evidence="7">The sequence shown here is derived from an EMBL/GenBank/DDBJ whole genome shotgun (WGS) entry which is preliminary data.</text>
</comment>
<keyword evidence="8" id="KW-1185">Reference proteome</keyword>
<dbReference type="GO" id="GO:0006820">
    <property type="term" value="P:monoatomic anion transport"/>
    <property type="evidence" value="ECO:0007669"/>
    <property type="project" value="TreeGrafter"/>
</dbReference>
<dbReference type="Gene3D" id="1.20.1250.20">
    <property type="entry name" value="MFS general substrate transporter like domains"/>
    <property type="match status" value="2"/>
</dbReference>
<feature type="transmembrane region" description="Helical" evidence="5">
    <location>
        <begin position="191"/>
        <end position="210"/>
    </location>
</feature>
<evidence type="ECO:0000256" key="2">
    <source>
        <dbReference type="ARBA" id="ARBA00022692"/>
    </source>
</evidence>
<evidence type="ECO:0000256" key="1">
    <source>
        <dbReference type="ARBA" id="ARBA00004141"/>
    </source>
</evidence>
<feature type="transmembrane region" description="Helical" evidence="5">
    <location>
        <begin position="100"/>
        <end position="120"/>
    </location>
</feature>
<dbReference type="InterPro" id="IPR050382">
    <property type="entry name" value="MFS_Na/Anion_cotransporter"/>
</dbReference>
<dbReference type="FunFam" id="1.20.1250.20:FF:000423">
    <property type="entry name" value="Putative inorganic phosphate cotransporter-like Protein"/>
    <property type="match status" value="1"/>
</dbReference>
<dbReference type="EMBL" id="JAWZYT010000325">
    <property type="protein sequence ID" value="KAK4324798.1"/>
    <property type="molecule type" value="Genomic_DNA"/>
</dbReference>
<dbReference type="PANTHER" id="PTHR11662:SF399">
    <property type="entry name" value="FI19708P1-RELATED"/>
    <property type="match status" value="1"/>
</dbReference>
<dbReference type="PANTHER" id="PTHR11662">
    <property type="entry name" value="SOLUTE CARRIER FAMILY 17"/>
    <property type="match status" value="1"/>
</dbReference>
<keyword evidence="4 5" id="KW-0472">Membrane</keyword>
<dbReference type="SUPFAM" id="SSF103473">
    <property type="entry name" value="MFS general substrate transporter"/>
    <property type="match status" value="1"/>
</dbReference>
<feature type="transmembrane region" description="Helical" evidence="5">
    <location>
        <begin position="265"/>
        <end position="284"/>
    </location>
</feature>
<feature type="transmembrane region" description="Helical" evidence="5">
    <location>
        <begin position="291"/>
        <end position="311"/>
    </location>
</feature>
<reference evidence="7" key="1">
    <citation type="submission" date="2023-11" db="EMBL/GenBank/DDBJ databases">
        <title>Genome assemblies of two species of porcelain crab, Petrolisthes cinctipes and Petrolisthes manimaculis (Anomura: Porcellanidae).</title>
        <authorList>
            <person name="Angst P."/>
        </authorList>
    </citation>
    <scope>NUCLEOTIDE SEQUENCE</scope>
    <source>
        <strain evidence="7">PB745_02</strain>
        <tissue evidence="7">Gill</tissue>
    </source>
</reference>
<dbReference type="InterPro" id="IPR036259">
    <property type="entry name" value="MFS_trans_sf"/>
</dbReference>
<dbReference type="AlphaFoldDB" id="A0AAE1UHF6"/>
<dbReference type="Pfam" id="PF07690">
    <property type="entry name" value="MFS_1"/>
    <property type="match status" value="1"/>
</dbReference>
<feature type="transmembrane region" description="Helical" evidence="5">
    <location>
        <begin position="161"/>
        <end position="185"/>
    </location>
</feature>
<keyword evidence="2 5" id="KW-0812">Transmembrane</keyword>
<dbReference type="InterPro" id="IPR020846">
    <property type="entry name" value="MFS_dom"/>
</dbReference>
<evidence type="ECO:0000256" key="5">
    <source>
        <dbReference type="SAM" id="Phobius"/>
    </source>
</evidence>
<comment type="subcellular location">
    <subcellularLocation>
        <location evidence="1">Membrane</location>
        <topology evidence="1">Multi-pass membrane protein</topology>
    </subcellularLocation>
</comment>
<evidence type="ECO:0000259" key="6">
    <source>
        <dbReference type="PROSITE" id="PS50850"/>
    </source>
</evidence>
<feature type="domain" description="Major facilitator superfamily (MFS) profile" evidence="6">
    <location>
        <begin position="1"/>
        <end position="392"/>
    </location>
</feature>
<feature type="transmembrane region" description="Helical" evidence="5">
    <location>
        <begin position="331"/>
        <end position="349"/>
    </location>
</feature>
<protein>
    <recommendedName>
        <fullName evidence="6">Major facilitator superfamily (MFS) profile domain-containing protein</fullName>
    </recommendedName>
</protein>
<evidence type="ECO:0000313" key="8">
    <source>
        <dbReference type="Proteomes" id="UP001292094"/>
    </source>
</evidence>
<keyword evidence="3 5" id="KW-1133">Transmembrane helix</keyword>
<evidence type="ECO:0000256" key="3">
    <source>
        <dbReference type="ARBA" id="ARBA00022989"/>
    </source>
</evidence>
<feature type="transmembrane region" description="Helical" evidence="5">
    <location>
        <begin position="126"/>
        <end position="149"/>
    </location>
</feature>
<dbReference type="GO" id="GO:0022857">
    <property type="term" value="F:transmembrane transporter activity"/>
    <property type="evidence" value="ECO:0007669"/>
    <property type="project" value="InterPro"/>
</dbReference>
<accession>A0AAE1UHF6</accession>
<evidence type="ECO:0000313" key="7">
    <source>
        <dbReference type="EMBL" id="KAK4324798.1"/>
    </source>
</evidence>
<evidence type="ECO:0000256" key="4">
    <source>
        <dbReference type="ARBA" id="ARBA00023136"/>
    </source>
</evidence>
<dbReference type="GO" id="GO:0016020">
    <property type="term" value="C:membrane"/>
    <property type="evidence" value="ECO:0007669"/>
    <property type="project" value="UniProtKB-SubCell"/>
</dbReference>
<proteinExistence type="predicted"/>
<dbReference type="InterPro" id="IPR011701">
    <property type="entry name" value="MFS"/>
</dbReference>